<gene>
    <name evidence="1" type="ORF">E2C01_070675</name>
</gene>
<comment type="caution">
    <text evidence="1">The sequence shown here is derived from an EMBL/GenBank/DDBJ whole genome shotgun (WGS) entry which is preliminary data.</text>
</comment>
<reference evidence="1 2" key="1">
    <citation type="submission" date="2019-05" db="EMBL/GenBank/DDBJ databases">
        <title>Another draft genome of Portunus trituberculatus and its Hox gene families provides insights of decapod evolution.</title>
        <authorList>
            <person name="Jeong J.-H."/>
            <person name="Song I."/>
            <person name="Kim S."/>
            <person name="Choi T."/>
            <person name="Kim D."/>
            <person name="Ryu S."/>
            <person name="Kim W."/>
        </authorList>
    </citation>
    <scope>NUCLEOTIDE SEQUENCE [LARGE SCALE GENOMIC DNA]</scope>
    <source>
        <tissue evidence="1">Muscle</tissue>
    </source>
</reference>
<evidence type="ECO:0000313" key="1">
    <source>
        <dbReference type="EMBL" id="MPC76268.1"/>
    </source>
</evidence>
<name>A0A5B7I5W9_PORTR</name>
<accession>A0A5B7I5W9</accession>
<evidence type="ECO:0000313" key="2">
    <source>
        <dbReference type="Proteomes" id="UP000324222"/>
    </source>
</evidence>
<keyword evidence="2" id="KW-1185">Reference proteome</keyword>
<dbReference type="EMBL" id="VSRR010042963">
    <property type="protein sequence ID" value="MPC76268.1"/>
    <property type="molecule type" value="Genomic_DNA"/>
</dbReference>
<organism evidence="1 2">
    <name type="scientific">Portunus trituberculatus</name>
    <name type="common">Swimming crab</name>
    <name type="synonym">Neptunus trituberculatus</name>
    <dbReference type="NCBI Taxonomy" id="210409"/>
    <lineage>
        <taxon>Eukaryota</taxon>
        <taxon>Metazoa</taxon>
        <taxon>Ecdysozoa</taxon>
        <taxon>Arthropoda</taxon>
        <taxon>Crustacea</taxon>
        <taxon>Multicrustacea</taxon>
        <taxon>Malacostraca</taxon>
        <taxon>Eumalacostraca</taxon>
        <taxon>Eucarida</taxon>
        <taxon>Decapoda</taxon>
        <taxon>Pleocyemata</taxon>
        <taxon>Brachyura</taxon>
        <taxon>Eubrachyura</taxon>
        <taxon>Portunoidea</taxon>
        <taxon>Portunidae</taxon>
        <taxon>Portuninae</taxon>
        <taxon>Portunus</taxon>
    </lineage>
</organism>
<protein>
    <submittedName>
        <fullName evidence="1">Uncharacterized protein</fullName>
    </submittedName>
</protein>
<dbReference type="AlphaFoldDB" id="A0A5B7I5W9"/>
<proteinExistence type="predicted"/>
<sequence length="62" mass="6939">MLVLRREADINPVSYWARSAAALAGAMNVTGRCRSGHFFTVGHQTPQDSSRWEHNNHRCLAS</sequence>
<dbReference type="Proteomes" id="UP000324222">
    <property type="component" value="Unassembled WGS sequence"/>
</dbReference>